<protein>
    <submittedName>
        <fullName evidence="2">Zf-CCHC domain-containing protein/UBN2 domain-containing protein</fullName>
    </submittedName>
</protein>
<accession>A0A6L2KMM9</accession>
<evidence type="ECO:0000313" key="2">
    <source>
        <dbReference type="EMBL" id="GEU50010.1"/>
    </source>
</evidence>
<sequence length="918" mass="105076">MTNVVPAPPTDPPNTLDGSSYAGSVGRSLQLFARFNTIITSLKALDKGFCNKNYVRKFLRALHPKWRAKVTAIEESKDLSSLALDKLIVNLKVHEVVMEKDFEIYRGKKERVKSIALKARKESSDDETSTSKSADEEYAMAVRNFKKFFRRKGKFIRQPREEKKSFRHRDDKKGKSERKCFRCDDPNYLIGDCPKPPHNKDQKAFIGGSWSDSENNVEDKTNDETCLMAQSSNEATLNSSYYSDNASSLDNDTMEIEYDSLCKISLKIIYKNKTLKTKRDLLEMEVLELNEKFKKLKRSKEIDIACKSCQELKLENARLKETQVKFIKFDKSANSLREMLNNQKLSSCKIGLGFDSSKASASETKLMSFVGSFAEKATDGSTIKVHGSTLPESVSRTDGEKVTKHVFSPPMSFGSDFVITRKKLIHNRIDESKKPFLKPSLKNEGFKFRQRIMKSGGLLQDKFRRCGGRLGGRSHGSDVEVVEWREKRGEWGCRELAGKPSTSATATWQLETLCCSFLFLFFSSDENSERRARLSEVCFGFAVMDYFPPLFFYCCFRLLVRSSGCIRSVSKDDGMVTNVLIRVMNEACSDRMAFVYELQSVPGEIVPVKTAVFFRGHDKQKGRPLIIELRYKADSSDWTYVLSNFCQEAADDNRMIATKLNKLRKAAEFVTDTLRKNDAQLTQLRKVERQMEFKALKKELFVQKLIGNVCFMHWLGQFSDEVVESLEIMKGMQLDDIEKASRLLLMAREVCACVNHPVLVACMILDVINGVVLALEFERVPRMPLSLSADSWVSADVFVVNMAHTEFKINFLKKKKKGRKEERKKEKIKIVKCYKGKFDLEDLFFTDYVDYFYGQLAMVHPFVFLCEFRTWTVGNFLRPVFIKNVNRPVAVPSLTVALKLYLLILIGNVFRIIEIITV</sequence>
<feature type="non-terminal residue" evidence="2">
    <location>
        <position position="918"/>
    </location>
</feature>
<reference evidence="2" key="1">
    <citation type="journal article" date="2019" name="Sci. Rep.">
        <title>Draft genome of Tanacetum cinerariifolium, the natural source of mosquito coil.</title>
        <authorList>
            <person name="Yamashiro T."/>
            <person name="Shiraishi A."/>
            <person name="Satake H."/>
            <person name="Nakayama K."/>
        </authorList>
    </citation>
    <scope>NUCLEOTIDE SEQUENCE</scope>
</reference>
<keyword evidence="1" id="KW-0175">Coiled coil</keyword>
<dbReference type="EMBL" id="BKCJ010002651">
    <property type="protein sequence ID" value="GEU50010.1"/>
    <property type="molecule type" value="Genomic_DNA"/>
</dbReference>
<feature type="coiled-coil region" evidence="1">
    <location>
        <begin position="272"/>
        <end position="299"/>
    </location>
</feature>
<comment type="caution">
    <text evidence="2">The sequence shown here is derived from an EMBL/GenBank/DDBJ whole genome shotgun (WGS) entry which is preliminary data.</text>
</comment>
<evidence type="ECO:0000256" key="1">
    <source>
        <dbReference type="SAM" id="Coils"/>
    </source>
</evidence>
<name>A0A6L2KMM9_TANCI</name>
<gene>
    <name evidence="2" type="ORF">Tci_021988</name>
</gene>
<organism evidence="2">
    <name type="scientific">Tanacetum cinerariifolium</name>
    <name type="common">Dalmatian daisy</name>
    <name type="synonym">Chrysanthemum cinerariifolium</name>
    <dbReference type="NCBI Taxonomy" id="118510"/>
    <lineage>
        <taxon>Eukaryota</taxon>
        <taxon>Viridiplantae</taxon>
        <taxon>Streptophyta</taxon>
        <taxon>Embryophyta</taxon>
        <taxon>Tracheophyta</taxon>
        <taxon>Spermatophyta</taxon>
        <taxon>Magnoliopsida</taxon>
        <taxon>eudicotyledons</taxon>
        <taxon>Gunneridae</taxon>
        <taxon>Pentapetalae</taxon>
        <taxon>asterids</taxon>
        <taxon>campanulids</taxon>
        <taxon>Asterales</taxon>
        <taxon>Asteraceae</taxon>
        <taxon>Asteroideae</taxon>
        <taxon>Anthemideae</taxon>
        <taxon>Anthemidinae</taxon>
        <taxon>Tanacetum</taxon>
    </lineage>
</organism>
<dbReference type="AlphaFoldDB" id="A0A6L2KMM9"/>
<proteinExistence type="predicted"/>